<dbReference type="AlphaFoldDB" id="A0A1F7UBB5"/>
<dbReference type="Gene3D" id="3.20.20.370">
    <property type="entry name" value="Glycoside hydrolase/deacetylase"/>
    <property type="match status" value="1"/>
</dbReference>
<dbReference type="PROSITE" id="PS51677">
    <property type="entry name" value="NODB"/>
    <property type="match status" value="1"/>
</dbReference>
<protein>
    <recommendedName>
        <fullName evidence="4">NodB homology domain-containing protein</fullName>
    </recommendedName>
</protein>
<comment type="subcellular location">
    <subcellularLocation>
        <location evidence="1">Secreted</location>
    </subcellularLocation>
</comment>
<dbReference type="SUPFAM" id="SSF88713">
    <property type="entry name" value="Glycoside hydrolase/deacetylase"/>
    <property type="match status" value="1"/>
</dbReference>
<gene>
    <name evidence="5" type="ORF">A3C96_01475</name>
</gene>
<keyword evidence="3" id="KW-1133">Transmembrane helix</keyword>
<evidence type="ECO:0000313" key="5">
    <source>
        <dbReference type="EMBL" id="OGL75058.1"/>
    </source>
</evidence>
<evidence type="ECO:0000259" key="4">
    <source>
        <dbReference type="PROSITE" id="PS51677"/>
    </source>
</evidence>
<dbReference type="GO" id="GO:0005576">
    <property type="term" value="C:extracellular region"/>
    <property type="evidence" value="ECO:0007669"/>
    <property type="project" value="UniProtKB-SubCell"/>
</dbReference>
<dbReference type="GO" id="GO:0016810">
    <property type="term" value="F:hydrolase activity, acting on carbon-nitrogen (but not peptide) bonds"/>
    <property type="evidence" value="ECO:0007669"/>
    <property type="project" value="InterPro"/>
</dbReference>
<keyword evidence="3" id="KW-0812">Transmembrane</keyword>
<dbReference type="InterPro" id="IPR011330">
    <property type="entry name" value="Glyco_hydro/deAcase_b/a-brl"/>
</dbReference>
<proteinExistence type="predicted"/>
<feature type="transmembrane region" description="Helical" evidence="3">
    <location>
        <begin position="12"/>
        <end position="33"/>
    </location>
</feature>
<dbReference type="CDD" id="cd10918">
    <property type="entry name" value="CE4_NodB_like_5s_6s"/>
    <property type="match status" value="1"/>
</dbReference>
<reference evidence="5 6" key="1">
    <citation type="journal article" date="2016" name="Nat. Commun.">
        <title>Thousands of microbial genomes shed light on interconnected biogeochemical processes in an aquifer system.</title>
        <authorList>
            <person name="Anantharaman K."/>
            <person name="Brown C.T."/>
            <person name="Hug L.A."/>
            <person name="Sharon I."/>
            <person name="Castelle C.J."/>
            <person name="Probst A.J."/>
            <person name="Thomas B.C."/>
            <person name="Singh A."/>
            <person name="Wilkins M.J."/>
            <person name="Karaoz U."/>
            <person name="Brodie E.L."/>
            <person name="Williams K.H."/>
            <person name="Hubbard S.S."/>
            <person name="Banfield J.F."/>
        </authorList>
    </citation>
    <scope>NUCLEOTIDE SEQUENCE [LARGE SCALE GENOMIC DNA]</scope>
</reference>
<dbReference type="InterPro" id="IPR002509">
    <property type="entry name" value="NODB_dom"/>
</dbReference>
<feature type="domain" description="NodB homology" evidence="4">
    <location>
        <begin position="167"/>
        <end position="323"/>
    </location>
</feature>
<sequence length="323" mass="35246">MPRLTAPKRFSRNLLVVPLAVAVFVLLGAAWFFRARTETATNGAALMDYLTQEPAPGIGLLAALPPSTPSSVEVTADSVLASEAAAVPPQSVTVSAAVNETVISVPILIYHNIDEHKPGDTPSQRTFTVTPENLEKQLLRIKELGYQTVTPSEVRSRLVDGTPLPEKPLIIAFDDGWRTQYVNAFPLLQKMKMRAVFFVFTNPLGKDKRFFTWEDLKKLVAAGMEIGSHGVTHPYMTKTADKSLVWELVASREAIVAKTGQVATALAYPFGLTDDRVTAAATAAGYRFGRGLWHDKNIKTGGIMRVGGYIVTDDFGAFRKIVE</sequence>
<evidence type="ECO:0000256" key="3">
    <source>
        <dbReference type="SAM" id="Phobius"/>
    </source>
</evidence>
<accession>A0A1F7UBB5</accession>
<keyword evidence="3" id="KW-0472">Membrane</keyword>
<evidence type="ECO:0000256" key="2">
    <source>
        <dbReference type="ARBA" id="ARBA00022729"/>
    </source>
</evidence>
<organism evidence="5 6">
    <name type="scientific">Candidatus Uhrbacteria bacterium RIFCSPHIGHO2_02_FULL_60_10</name>
    <dbReference type="NCBI Taxonomy" id="1802392"/>
    <lineage>
        <taxon>Bacteria</taxon>
        <taxon>Candidatus Uhriibacteriota</taxon>
    </lineage>
</organism>
<dbReference type="GO" id="GO:0005975">
    <property type="term" value="P:carbohydrate metabolic process"/>
    <property type="evidence" value="ECO:0007669"/>
    <property type="project" value="InterPro"/>
</dbReference>
<dbReference type="EMBL" id="MGEA01000003">
    <property type="protein sequence ID" value="OGL75058.1"/>
    <property type="molecule type" value="Genomic_DNA"/>
</dbReference>
<dbReference type="Proteomes" id="UP000177088">
    <property type="component" value="Unassembled WGS sequence"/>
</dbReference>
<dbReference type="Pfam" id="PF01522">
    <property type="entry name" value="Polysacc_deac_1"/>
    <property type="match status" value="1"/>
</dbReference>
<name>A0A1F7UBB5_9BACT</name>
<comment type="caution">
    <text evidence="5">The sequence shown here is derived from an EMBL/GenBank/DDBJ whole genome shotgun (WGS) entry which is preliminary data.</text>
</comment>
<dbReference type="PANTHER" id="PTHR34216:SF3">
    <property type="entry name" value="POLY-BETA-1,6-N-ACETYL-D-GLUCOSAMINE N-DEACETYLASE"/>
    <property type="match status" value="1"/>
</dbReference>
<evidence type="ECO:0000313" key="6">
    <source>
        <dbReference type="Proteomes" id="UP000177088"/>
    </source>
</evidence>
<keyword evidence="2" id="KW-0732">Signal</keyword>
<evidence type="ECO:0000256" key="1">
    <source>
        <dbReference type="ARBA" id="ARBA00004613"/>
    </source>
</evidence>
<dbReference type="InterPro" id="IPR051398">
    <property type="entry name" value="Polysacch_Deacetylase"/>
</dbReference>
<dbReference type="PANTHER" id="PTHR34216">
    <property type="match status" value="1"/>
</dbReference>